<proteinExistence type="predicted"/>
<dbReference type="SUPFAM" id="SSF101936">
    <property type="entry name" value="DNA-binding pseudobarrel domain"/>
    <property type="match status" value="1"/>
</dbReference>
<keyword evidence="8" id="KW-1185">Reference proteome</keyword>
<evidence type="ECO:0000256" key="2">
    <source>
        <dbReference type="ARBA" id="ARBA00023015"/>
    </source>
</evidence>
<dbReference type="Proteomes" id="UP000009183">
    <property type="component" value="Chromosome 3"/>
</dbReference>
<keyword evidence="2" id="KW-0805">Transcription regulation</keyword>
<dbReference type="AlphaFoldDB" id="F6HQC2"/>
<evidence type="ECO:0000313" key="8">
    <source>
        <dbReference type="Proteomes" id="UP000009183"/>
    </source>
</evidence>
<dbReference type="ExpressionAtlas" id="F6HQC2">
    <property type="expression patterns" value="baseline"/>
</dbReference>
<evidence type="ECO:0000256" key="1">
    <source>
        <dbReference type="ARBA" id="ARBA00004123"/>
    </source>
</evidence>
<dbReference type="InParanoid" id="F6HQC2"/>
<protein>
    <recommendedName>
        <fullName evidence="6">TF-B3 domain-containing protein</fullName>
    </recommendedName>
</protein>
<keyword evidence="4" id="KW-0804">Transcription</keyword>
<dbReference type="InterPro" id="IPR003340">
    <property type="entry name" value="B3_DNA-bd"/>
</dbReference>
<dbReference type="PANTHER" id="PTHR31391">
    <property type="entry name" value="B3 DOMAIN-CONTAINING PROTEIN OS11G0197600-RELATED"/>
    <property type="match status" value="1"/>
</dbReference>
<dbReference type="PANTHER" id="PTHR31391:SF101">
    <property type="entry name" value="B3 DOMAIN-CONTAINING PROTEIN OS01G0234100"/>
    <property type="match status" value="1"/>
</dbReference>
<evidence type="ECO:0000313" key="7">
    <source>
        <dbReference type="EMBL" id="CCB56879.1"/>
    </source>
</evidence>
<keyword evidence="3" id="KW-0238">DNA-binding</keyword>
<evidence type="ECO:0000256" key="4">
    <source>
        <dbReference type="ARBA" id="ARBA00023163"/>
    </source>
</evidence>
<comment type="subcellular location">
    <subcellularLocation>
        <location evidence="1">Nucleus</location>
    </subcellularLocation>
</comment>
<dbReference type="EMBL" id="FN596006">
    <property type="protein sequence ID" value="CCB56879.1"/>
    <property type="molecule type" value="Genomic_DNA"/>
</dbReference>
<reference evidence="8" key="1">
    <citation type="journal article" date="2007" name="Nature">
        <title>The grapevine genome sequence suggests ancestral hexaploidization in major angiosperm phyla.</title>
        <authorList>
            <consortium name="The French-Italian Public Consortium for Grapevine Genome Characterization."/>
            <person name="Jaillon O."/>
            <person name="Aury J.-M."/>
            <person name="Noel B."/>
            <person name="Policriti A."/>
            <person name="Clepet C."/>
            <person name="Casagrande A."/>
            <person name="Choisne N."/>
            <person name="Aubourg S."/>
            <person name="Vitulo N."/>
            <person name="Jubin C."/>
            <person name="Vezzi A."/>
            <person name="Legeai F."/>
            <person name="Hugueney P."/>
            <person name="Dasilva C."/>
            <person name="Horner D."/>
            <person name="Mica E."/>
            <person name="Jublot D."/>
            <person name="Poulain J."/>
            <person name="Bruyere C."/>
            <person name="Billault A."/>
            <person name="Segurens B."/>
            <person name="Gouyvenoux M."/>
            <person name="Ugarte E."/>
            <person name="Cattonaro F."/>
            <person name="Anthouard V."/>
            <person name="Vico V."/>
            <person name="Del Fabbro C."/>
            <person name="Alaux M."/>
            <person name="Di Gaspero G."/>
            <person name="Dumas V."/>
            <person name="Felice N."/>
            <person name="Paillard S."/>
            <person name="Juman I."/>
            <person name="Moroldo M."/>
            <person name="Scalabrin S."/>
            <person name="Canaguier A."/>
            <person name="Le Clainche I."/>
            <person name="Malacrida G."/>
            <person name="Durand E."/>
            <person name="Pesole G."/>
            <person name="Laucou V."/>
            <person name="Chatelet P."/>
            <person name="Merdinoglu D."/>
            <person name="Delledonne M."/>
            <person name="Pezzotti M."/>
            <person name="Lecharny A."/>
            <person name="Scarpelli C."/>
            <person name="Artiguenave F."/>
            <person name="Pe M.E."/>
            <person name="Valle G."/>
            <person name="Morgante M."/>
            <person name="Caboche M."/>
            <person name="Adam-Blondon A.-F."/>
            <person name="Weissenbach J."/>
            <person name="Quetier F."/>
            <person name="Wincker P."/>
        </authorList>
    </citation>
    <scope>NUCLEOTIDE SEQUENCE [LARGE SCALE GENOMIC DNA]</scope>
    <source>
        <strain evidence="8">cv. Pinot noir / PN40024</strain>
    </source>
</reference>
<keyword evidence="5" id="KW-0539">Nucleus</keyword>
<dbReference type="Pfam" id="PF02362">
    <property type="entry name" value="B3"/>
    <property type="match status" value="1"/>
</dbReference>
<dbReference type="GO" id="GO:0005634">
    <property type="term" value="C:nucleus"/>
    <property type="evidence" value="ECO:0007669"/>
    <property type="project" value="UniProtKB-SubCell"/>
</dbReference>
<dbReference type="eggNOG" id="ENOG502SN8P">
    <property type="taxonomic scope" value="Eukaryota"/>
</dbReference>
<accession>F6HQC2</accession>
<dbReference type="CDD" id="cd10017">
    <property type="entry name" value="B3_DNA"/>
    <property type="match status" value="1"/>
</dbReference>
<organism evidence="7 8">
    <name type="scientific">Vitis vinifera</name>
    <name type="common">Grape</name>
    <dbReference type="NCBI Taxonomy" id="29760"/>
    <lineage>
        <taxon>Eukaryota</taxon>
        <taxon>Viridiplantae</taxon>
        <taxon>Streptophyta</taxon>
        <taxon>Embryophyta</taxon>
        <taxon>Tracheophyta</taxon>
        <taxon>Spermatophyta</taxon>
        <taxon>Magnoliopsida</taxon>
        <taxon>eudicotyledons</taxon>
        <taxon>Gunneridae</taxon>
        <taxon>Pentapetalae</taxon>
        <taxon>rosids</taxon>
        <taxon>Vitales</taxon>
        <taxon>Vitaceae</taxon>
        <taxon>Viteae</taxon>
        <taxon>Vitis</taxon>
    </lineage>
</organism>
<evidence type="ECO:0000256" key="5">
    <source>
        <dbReference type="ARBA" id="ARBA00023242"/>
    </source>
</evidence>
<name>F6HQC2_VITVI</name>
<feature type="domain" description="TF-B3" evidence="6">
    <location>
        <begin position="67"/>
        <end position="158"/>
    </location>
</feature>
<dbReference type="InterPro" id="IPR044837">
    <property type="entry name" value="REM16-like"/>
</dbReference>
<sequence>MEMVQEERAMMGKNMTNGRLGRARLWRPSWFCSRKGSLSLFIGLSKYPLMEQAKKIIADHGSELPSLTRTMSRSNVAKGFWMYFPRSFCKLHLPENDATIILEDEAGEEYETNFLVNRSGLSAGWRKFSLDHQLKVGDILVFLLVGPCKFKVFIVRVENTIEDDVAGCLLDLRDSRRKNPSLGRRSSREQ</sequence>
<dbReference type="PaxDb" id="29760-VIT_03s0063g00640.t01"/>
<dbReference type="SMART" id="SM01019">
    <property type="entry name" value="B3"/>
    <property type="match status" value="1"/>
</dbReference>
<dbReference type="InterPro" id="IPR015300">
    <property type="entry name" value="DNA-bd_pseudobarrel_sf"/>
</dbReference>
<gene>
    <name evidence="7" type="ordered locus">VIT_03s0063g00640</name>
</gene>
<evidence type="ECO:0000259" key="6">
    <source>
        <dbReference type="PROSITE" id="PS50863"/>
    </source>
</evidence>
<dbReference type="GO" id="GO:0003677">
    <property type="term" value="F:DNA binding"/>
    <property type="evidence" value="ECO:0007669"/>
    <property type="project" value="UniProtKB-KW"/>
</dbReference>
<evidence type="ECO:0000256" key="3">
    <source>
        <dbReference type="ARBA" id="ARBA00023125"/>
    </source>
</evidence>
<dbReference type="PROSITE" id="PS50863">
    <property type="entry name" value="B3"/>
    <property type="match status" value="1"/>
</dbReference>
<dbReference type="HOGENOM" id="CLU_1430382_0_0_1"/>
<dbReference type="Gene3D" id="2.40.330.10">
    <property type="entry name" value="DNA-binding pseudobarrel domain"/>
    <property type="match status" value="1"/>
</dbReference>